<dbReference type="KEGG" id="chk:D4L85_12200"/>
<accession>A0A385SK56</accession>
<reference evidence="2" key="1">
    <citation type="submission" date="2018-09" db="EMBL/GenBank/DDBJ databases">
        <title>Chryseolinea sp. KIS68-18 isolated from soil.</title>
        <authorList>
            <person name="Weon H.-Y."/>
            <person name="Kwon S.-W."/>
            <person name="Lee S.A."/>
        </authorList>
    </citation>
    <scope>NUCLEOTIDE SEQUENCE [LARGE SCALE GENOMIC DNA]</scope>
    <source>
        <strain evidence="2">KIS68-18</strain>
    </source>
</reference>
<dbReference type="EMBL" id="CP032382">
    <property type="protein sequence ID" value="AYB31292.1"/>
    <property type="molecule type" value="Genomic_DNA"/>
</dbReference>
<name>A0A385SK56_9BACT</name>
<protein>
    <recommendedName>
        <fullName evidence="3">Lipocalin-like domain-containing protein</fullName>
    </recommendedName>
</protein>
<gene>
    <name evidence="1" type="ORF">D4L85_12200</name>
</gene>
<proteinExistence type="predicted"/>
<evidence type="ECO:0000313" key="2">
    <source>
        <dbReference type="Proteomes" id="UP000266183"/>
    </source>
</evidence>
<organism evidence="1 2">
    <name type="scientific">Chryseolinea soli</name>
    <dbReference type="NCBI Taxonomy" id="2321403"/>
    <lineage>
        <taxon>Bacteria</taxon>
        <taxon>Pseudomonadati</taxon>
        <taxon>Bacteroidota</taxon>
        <taxon>Cytophagia</taxon>
        <taxon>Cytophagales</taxon>
        <taxon>Fulvivirgaceae</taxon>
        <taxon>Chryseolinea</taxon>
    </lineage>
</organism>
<sequence length="130" mass="14545">MCLFTGCAEKVSDDAFVGTWELKGRTKFDGIRIKIEKHDDALTGRIVKLNNNKLVKMFADSSDVWVSGIQRVSDFEFKLTERKLAADLFSLYGQSTSQDFKVQFIDANTIGLATEGADPQNSSVLYKRVP</sequence>
<dbReference type="AlphaFoldDB" id="A0A385SK56"/>
<evidence type="ECO:0000313" key="1">
    <source>
        <dbReference type="EMBL" id="AYB31292.1"/>
    </source>
</evidence>
<dbReference type="Proteomes" id="UP000266183">
    <property type="component" value="Chromosome"/>
</dbReference>
<keyword evidence="2" id="KW-1185">Reference proteome</keyword>
<evidence type="ECO:0008006" key="3">
    <source>
        <dbReference type="Google" id="ProtNLM"/>
    </source>
</evidence>